<dbReference type="PANTHER" id="PTHR36573:SF1">
    <property type="entry name" value="INTERMEMBRANE PHOSPHOLIPID TRANSPORT SYSTEM BINDING PROTEIN MLAC"/>
    <property type="match status" value="1"/>
</dbReference>
<dbReference type="STRING" id="655015.B1812_14325"/>
<feature type="chain" id="PRO_5010883898" evidence="1">
    <location>
        <begin position="26"/>
        <end position="209"/>
    </location>
</feature>
<organism evidence="2 3">
    <name type="scientific">Methylocystis bryophila</name>
    <dbReference type="NCBI Taxonomy" id="655015"/>
    <lineage>
        <taxon>Bacteria</taxon>
        <taxon>Pseudomonadati</taxon>
        <taxon>Pseudomonadota</taxon>
        <taxon>Alphaproteobacteria</taxon>
        <taxon>Hyphomicrobiales</taxon>
        <taxon>Methylocystaceae</taxon>
        <taxon>Methylocystis</taxon>
    </lineage>
</organism>
<name>A0A1W6MX21_9HYPH</name>
<dbReference type="RefSeq" id="WP_085772183.1">
    <property type="nucleotide sequence ID" value="NZ_AP027149.1"/>
</dbReference>
<dbReference type="Pfam" id="PF05494">
    <property type="entry name" value="MlaC"/>
    <property type="match status" value="1"/>
</dbReference>
<evidence type="ECO:0000256" key="1">
    <source>
        <dbReference type="SAM" id="SignalP"/>
    </source>
</evidence>
<dbReference type="InterPro" id="IPR008869">
    <property type="entry name" value="MlaC/ttg2D"/>
</dbReference>
<dbReference type="OrthoDB" id="7358716at2"/>
<dbReference type="KEGG" id="mbry:B1812_14325"/>
<protein>
    <submittedName>
        <fullName evidence="2">Hopanoid biosynthesis protein HpnM</fullName>
    </submittedName>
</protein>
<dbReference type="InterPro" id="IPR017842">
    <property type="entry name" value="Hopanoid_biosyn-assoc_HpnM"/>
</dbReference>
<feature type="signal peptide" evidence="1">
    <location>
        <begin position="1"/>
        <end position="25"/>
    </location>
</feature>
<dbReference type="NCBIfam" id="TIGR03481">
    <property type="entry name" value="HpnM"/>
    <property type="match status" value="1"/>
</dbReference>
<accession>A0A1W6MX21</accession>
<dbReference type="InterPro" id="IPR042245">
    <property type="entry name" value="Tgt2/MlaC_sf"/>
</dbReference>
<dbReference type="EMBL" id="CP019948">
    <property type="protein sequence ID" value="ARN82059.1"/>
    <property type="molecule type" value="Genomic_DNA"/>
</dbReference>
<evidence type="ECO:0000313" key="3">
    <source>
        <dbReference type="Proteomes" id="UP000193978"/>
    </source>
</evidence>
<dbReference type="Gene3D" id="3.10.450.710">
    <property type="entry name" value="Tgt2/MlaC"/>
    <property type="match status" value="1"/>
</dbReference>
<keyword evidence="1" id="KW-0732">Signal</keyword>
<proteinExistence type="predicted"/>
<dbReference type="AlphaFoldDB" id="A0A1W6MX21"/>
<evidence type="ECO:0000313" key="2">
    <source>
        <dbReference type="EMBL" id="ARN82059.1"/>
    </source>
</evidence>
<keyword evidence="3" id="KW-1185">Reference proteome</keyword>
<dbReference type="PANTHER" id="PTHR36573">
    <property type="entry name" value="INTERMEMBRANE PHOSPHOLIPID TRANSPORT SYSTEM BINDING PROTEIN MLAC"/>
    <property type="match status" value="1"/>
</dbReference>
<dbReference type="Proteomes" id="UP000193978">
    <property type="component" value="Chromosome"/>
</dbReference>
<reference evidence="2 3" key="1">
    <citation type="submission" date="2017-02" db="EMBL/GenBank/DDBJ databases">
        <authorList>
            <person name="Peterson S.W."/>
        </authorList>
    </citation>
    <scope>NUCLEOTIDE SEQUENCE [LARGE SCALE GENOMIC DNA]</scope>
    <source>
        <strain evidence="2 3">S285</strain>
    </source>
</reference>
<sequence length="209" mass="22545">MSRTSAITPLIAAIVALLISAPAFGESVDPAASRVNGFYDVLLSTMQQGKELGLKGRYEKLAPVLSKTYDLSSMTKTAVGSSWSEFTPEQQRELVKAFTRMTIATYASRFDDFSGEQFDVGQAVDQPNGNRIVKTHIVQSNGKTVALNYLMHKSGAEWKIMDVYLDGAISELATRRSEFGAILKSGGPDALISSLTRQGDKLLGGGSQN</sequence>
<gene>
    <name evidence="2" type="ORF">B1812_14325</name>
</gene>